<gene>
    <name evidence="1" type="ORF">S12H4_08896</name>
</gene>
<dbReference type="AlphaFoldDB" id="X1RXC4"/>
<accession>X1RXC4</accession>
<dbReference type="EMBL" id="BARW01003507">
    <property type="protein sequence ID" value="GAI67845.1"/>
    <property type="molecule type" value="Genomic_DNA"/>
</dbReference>
<proteinExistence type="predicted"/>
<evidence type="ECO:0000313" key="1">
    <source>
        <dbReference type="EMBL" id="GAI67845.1"/>
    </source>
</evidence>
<reference evidence="1" key="1">
    <citation type="journal article" date="2014" name="Front. Microbiol.">
        <title>High frequency of phylogenetically diverse reductive dehalogenase-homologous genes in deep subseafloor sedimentary metagenomes.</title>
        <authorList>
            <person name="Kawai M."/>
            <person name="Futagami T."/>
            <person name="Toyoda A."/>
            <person name="Takaki Y."/>
            <person name="Nishi S."/>
            <person name="Hori S."/>
            <person name="Arai W."/>
            <person name="Tsubouchi T."/>
            <person name="Morono Y."/>
            <person name="Uchiyama I."/>
            <person name="Ito T."/>
            <person name="Fujiyama A."/>
            <person name="Inagaki F."/>
            <person name="Takami H."/>
        </authorList>
    </citation>
    <scope>NUCLEOTIDE SEQUENCE</scope>
    <source>
        <strain evidence="1">Expedition CK06-06</strain>
    </source>
</reference>
<comment type="caution">
    <text evidence="1">The sequence shown here is derived from an EMBL/GenBank/DDBJ whole genome shotgun (WGS) entry which is preliminary data.</text>
</comment>
<organism evidence="1">
    <name type="scientific">marine sediment metagenome</name>
    <dbReference type="NCBI Taxonomy" id="412755"/>
    <lineage>
        <taxon>unclassified sequences</taxon>
        <taxon>metagenomes</taxon>
        <taxon>ecological metagenomes</taxon>
    </lineage>
</organism>
<name>X1RXC4_9ZZZZ</name>
<protein>
    <submittedName>
        <fullName evidence="1">Uncharacterized protein</fullName>
    </submittedName>
</protein>
<sequence>MPTRDEVLDDIDSYYEAGWKYYEFAKDHIWLAKQKLHVWTDHNVLTELIEGCYDLYISVSNLTTFITPIAGKGKLPYFLRNFTIAEAPDAGITMRMILDEMFTADNEELKEFIGLVDAYRQSLWNKPFDMEFWAATARGFEIWG</sequence>